<name>A0A915L7N7_ROMCU</name>
<sequence length="122" mass="13869">MRLGLKDLRSLFLRACKRQLFQKWFIIRSSVVNGPRAIRCEEKHTVKKVTSCEQPNQLLRTSLLIVIKRLYISSFCSGEPLDVTFMANKNSLKSIKPELSVSNVRKTCSQKASADPEGKKSL</sequence>
<proteinExistence type="predicted"/>
<accession>A0A915L7N7</accession>
<organism evidence="1 2">
    <name type="scientific">Romanomermis culicivorax</name>
    <name type="common">Nematode worm</name>
    <dbReference type="NCBI Taxonomy" id="13658"/>
    <lineage>
        <taxon>Eukaryota</taxon>
        <taxon>Metazoa</taxon>
        <taxon>Ecdysozoa</taxon>
        <taxon>Nematoda</taxon>
        <taxon>Enoplea</taxon>
        <taxon>Dorylaimia</taxon>
        <taxon>Mermithida</taxon>
        <taxon>Mermithoidea</taxon>
        <taxon>Mermithidae</taxon>
        <taxon>Romanomermis</taxon>
    </lineage>
</organism>
<keyword evidence="1" id="KW-1185">Reference proteome</keyword>
<dbReference type="WBParaSite" id="nRc.2.0.1.t46832-RA">
    <property type="protein sequence ID" value="nRc.2.0.1.t46832-RA"/>
    <property type="gene ID" value="nRc.2.0.1.g46832"/>
</dbReference>
<evidence type="ECO:0000313" key="1">
    <source>
        <dbReference type="Proteomes" id="UP000887565"/>
    </source>
</evidence>
<evidence type="ECO:0000313" key="2">
    <source>
        <dbReference type="WBParaSite" id="nRc.2.0.1.t46832-RA"/>
    </source>
</evidence>
<dbReference type="Proteomes" id="UP000887565">
    <property type="component" value="Unplaced"/>
</dbReference>
<dbReference type="AlphaFoldDB" id="A0A915L7N7"/>
<protein>
    <submittedName>
        <fullName evidence="2">Uncharacterized protein</fullName>
    </submittedName>
</protein>
<reference evidence="2" key="1">
    <citation type="submission" date="2022-11" db="UniProtKB">
        <authorList>
            <consortium name="WormBaseParasite"/>
        </authorList>
    </citation>
    <scope>IDENTIFICATION</scope>
</reference>